<gene>
    <name evidence="4" type="ORF">SteCoe_9605</name>
</gene>
<dbReference type="SUPFAM" id="SSF50985">
    <property type="entry name" value="RCC1/BLIP-II"/>
    <property type="match status" value="3"/>
</dbReference>
<dbReference type="PROSITE" id="PS50012">
    <property type="entry name" value="RCC1_3"/>
    <property type="match status" value="6"/>
</dbReference>
<dbReference type="InterPro" id="IPR000408">
    <property type="entry name" value="Reg_chr_condens"/>
</dbReference>
<dbReference type="OrthoDB" id="292250at2759"/>
<feature type="repeat" description="RCC1" evidence="2">
    <location>
        <begin position="578"/>
        <end position="641"/>
    </location>
</feature>
<dbReference type="InterPro" id="IPR058923">
    <property type="entry name" value="RCC1-like_dom"/>
</dbReference>
<dbReference type="PANTHER" id="PTHR45622">
    <property type="entry name" value="UBIQUITIN-PROTEIN LIGASE E3A-RELATED"/>
    <property type="match status" value="1"/>
</dbReference>
<dbReference type="PANTHER" id="PTHR45622:SF58">
    <property type="entry name" value="REGULATOR OF CHROMOSOME CONDENSATION DOMAIN-CONTAINING PROTEIN"/>
    <property type="match status" value="1"/>
</dbReference>
<feature type="domain" description="RCC1-like" evidence="3">
    <location>
        <begin position="478"/>
        <end position="804"/>
    </location>
</feature>
<feature type="repeat" description="RCC1" evidence="2">
    <location>
        <begin position="305"/>
        <end position="358"/>
    </location>
</feature>
<dbReference type="Pfam" id="PF25390">
    <property type="entry name" value="WD40_RLD"/>
    <property type="match status" value="1"/>
</dbReference>
<comment type="caution">
    <text evidence="4">The sequence shown here is derived from an EMBL/GenBank/DDBJ whole genome shotgun (WGS) entry which is preliminary data.</text>
</comment>
<dbReference type="InterPro" id="IPR009091">
    <property type="entry name" value="RCC1/BLIP-II"/>
</dbReference>
<evidence type="ECO:0000313" key="5">
    <source>
        <dbReference type="Proteomes" id="UP000187209"/>
    </source>
</evidence>
<sequence>MDSIKVQANYISCSENHAVAVGAYGQLYVWGKNFYDKYSQINISNHLNSSESFENSSQIEDEKFQEKDLLHYQLGVMDSEVEYLEKPIYFSFNHPLYRVNATQVSCGVNFTAVVAEEKPNVLIDEDYDDDDEYFAKEIDDNLPEIPLYNASAQEEKDYSNILLSNRIRKEITSFLQSKKIEFMHYFKSRIIKESTFIDLMRTEINTKFTADQIRTFISYKKMRLPGKGITLRPLYELILRCKQGSGVLFLLGRKDIIIPKKHGQLNAELIRDFTLGYYLITLPESVSCAKVCCGIDFVLILSFDGCVFSWGTKGSAALGKNRSPTCQQIKQVSGLVTERVYVKDISCGFNHCLALMSSGILMAWGNGDYGKLGTGRLENNSRPESVGGDLGDIEFFKAGANSNFCKCKGGNYFAWGEANDSKFNNDICPRGFFEKPEQLSFNFTIVDIAIGKHYCVYVDSYGFLHQIGKGARLCLNKKHKSLEGTSFYQVSGAGNHFFALSIKGSIYSWTLDEECDILGRDNGVAIDWPQEISSCSQQFPIKEMDDEINEEQTVKESSTKIVKVYCQDENTMLLTDKGEVIASGNNKYGQMGIAYGDLEELSEDNIIYPTFTLIPRLSMAFKISITSMACGSQHVLAICKDGKLLSWGGNSYGQLGNKSLSFSQQFPEFVTALKTGNIIQVAAGTNHSLILTDKGEVFSFGSAENGKLGLGILKASVIISTPTKIEGLNDIVLISCGANHSLAINKKKSLLLWGSGWNGQLGNGKKNTEHDPIILLINHEWEFATCGTTHTLAISTDKKLFHWGEVCFPDEEPEILQPIRIKGLEDISFKRAFASDCHSAALVENGLAVYCWGKQMHKRIATAKSEVNDKDLCKPIALSIPGEKISHFALGQFHGVLVTDQGNVFTWGYTYGGRTGEAADIDKRTKTYTGKPIDLSRYLSKGDKTEIAIKENNIDIQLMLQNEPDELNEQNIREVDKQIAYKFNDCIDKFVELTTFDKYQEKFFTKVEHKMLTRLQQEPFKCKLMSQDQGPYEDIKNRNIFYASLVTTYQIHVCYMFKLLALKLEEKQKIEMLNLIYCDMEKDYRLIYTSIYLSRMLLNNLLEKENAQYPEIFQDPDAVVYKCLINKIIIASEVDMGKIRTLAESVIQSLGNVVQNDENGIDPNPLSCQKNAPSNVTKISNKITAYQVSRNIVDRRMSKLRQLMQYFVEVFKKFVREEEFSDIITIIAKDFIQKCTQKFDLKLKKFDYQIDLVLITAHTILSLIFKPLCDVVQNPQDYYVIVENKEACSRENLDSISDSLRSFFSGIKLGEANERWYIDINTYNTKNEQNLSYKVQLLEKVLKKKPELEELFLDSLFLNSLSAFDKEITVSGRSIIYLHSITANHLEELRVNNPSYDPLILLSKALVSVPPKNTFSLNEHINLSLFTRALRQDQSIVRCPKCEMLIPRDMAPSNFKPVIDVYDPMPPNSPVCMYTKILATGCKKVKNGKINAYLDQYIDIYENFIRDYKSVERVNALITSVDTIFAAENDMAIDINDPDQKAFIEKHREKYLKKIELDCESEFKRRKYHCALQQKLTKIFDHLLDILNSKNKSSSINPEKKKLLLFNVEYGGSNRDLERFSDSVMFSIFLNKIREYTSKKEMSINLFENLTDDMKESLRGFMKRPLSELNRKGVIKDYVIPRNMRPNDIIFTFEIEGEYITWIVTHSKKKLNLCGRDEFRQEELLLYEKIPSEYISKLRNEAKSLKEDKITTLPNRPSPINFGFSLLALLDLIGRIEDKIAAYIQNISISLVEKSIQKKKPKILDKDINRDDKSDIEGDKTMNL</sequence>
<keyword evidence="1" id="KW-0677">Repeat</keyword>
<dbReference type="PRINTS" id="PR00633">
    <property type="entry name" value="RCCNDNSATION"/>
</dbReference>
<evidence type="ECO:0000256" key="2">
    <source>
        <dbReference type="PROSITE-ProRule" id="PRU00235"/>
    </source>
</evidence>
<evidence type="ECO:0000313" key="4">
    <source>
        <dbReference type="EMBL" id="OMJ88476.1"/>
    </source>
</evidence>
<organism evidence="4 5">
    <name type="scientific">Stentor coeruleus</name>
    <dbReference type="NCBI Taxonomy" id="5963"/>
    <lineage>
        <taxon>Eukaryota</taxon>
        <taxon>Sar</taxon>
        <taxon>Alveolata</taxon>
        <taxon>Ciliophora</taxon>
        <taxon>Postciliodesmatophora</taxon>
        <taxon>Heterotrichea</taxon>
        <taxon>Heterotrichida</taxon>
        <taxon>Stentoridae</taxon>
        <taxon>Stentor</taxon>
    </lineage>
</organism>
<feature type="repeat" description="RCC1" evidence="2">
    <location>
        <begin position="695"/>
        <end position="747"/>
    </location>
</feature>
<name>A0A1R2CHP9_9CILI</name>
<evidence type="ECO:0000259" key="3">
    <source>
        <dbReference type="Pfam" id="PF25390"/>
    </source>
</evidence>
<dbReference type="Gene3D" id="2.130.10.30">
    <property type="entry name" value="Regulator of chromosome condensation 1/beta-lactamase-inhibitor protein II"/>
    <property type="match status" value="4"/>
</dbReference>
<feature type="repeat" description="RCC1" evidence="2">
    <location>
        <begin position="642"/>
        <end position="694"/>
    </location>
</feature>
<dbReference type="Pfam" id="PF13540">
    <property type="entry name" value="RCC1_2"/>
    <property type="match status" value="1"/>
</dbReference>
<dbReference type="InterPro" id="IPR008936">
    <property type="entry name" value="Rho_GTPase_activation_prot"/>
</dbReference>
<dbReference type="PROSITE" id="PS00626">
    <property type="entry name" value="RCC1_2"/>
    <property type="match status" value="1"/>
</dbReference>
<proteinExistence type="predicted"/>
<dbReference type="InterPro" id="IPR051709">
    <property type="entry name" value="Ub-ligase/GTPase-reg"/>
</dbReference>
<reference evidence="4 5" key="1">
    <citation type="submission" date="2016-11" db="EMBL/GenBank/DDBJ databases">
        <title>The macronuclear genome of Stentor coeruleus: a giant cell with tiny introns.</title>
        <authorList>
            <person name="Slabodnick M."/>
            <person name="Ruby J.G."/>
            <person name="Reiff S.B."/>
            <person name="Swart E.C."/>
            <person name="Gosai S."/>
            <person name="Prabakaran S."/>
            <person name="Witkowska E."/>
            <person name="Larue G.E."/>
            <person name="Fisher S."/>
            <person name="Freeman R.M."/>
            <person name="Gunawardena J."/>
            <person name="Chu W."/>
            <person name="Stover N.A."/>
            <person name="Gregory B.D."/>
            <person name="Nowacki M."/>
            <person name="Derisi J."/>
            <person name="Roy S.W."/>
            <person name="Marshall W.F."/>
            <person name="Sood P."/>
        </authorList>
    </citation>
    <scope>NUCLEOTIDE SEQUENCE [LARGE SCALE GENOMIC DNA]</scope>
    <source>
        <strain evidence="4">WM001</strain>
    </source>
</reference>
<feature type="repeat" description="RCC1" evidence="2">
    <location>
        <begin position="748"/>
        <end position="797"/>
    </location>
</feature>
<evidence type="ECO:0000256" key="1">
    <source>
        <dbReference type="ARBA" id="ARBA00022737"/>
    </source>
</evidence>
<dbReference type="SUPFAM" id="SSF48350">
    <property type="entry name" value="GTPase activation domain, GAP"/>
    <property type="match status" value="1"/>
</dbReference>
<accession>A0A1R2CHP9</accession>
<dbReference type="Proteomes" id="UP000187209">
    <property type="component" value="Unassembled WGS sequence"/>
</dbReference>
<feature type="repeat" description="RCC1" evidence="2">
    <location>
        <begin position="359"/>
        <end position="409"/>
    </location>
</feature>
<protein>
    <recommendedName>
        <fullName evidence="3">RCC1-like domain-containing protein</fullName>
    </recommendedName>
</protein>
<dbReference type="EMBL" id="MPUH01000150">
    <property type="protein sequence ID" value="OMJ88476.1"/>
    <property type="molecule type" value="Genomic_DNA"/>
</dbReference>
<keyword evidence="5" id="KW-1185">Reference proteome</keyword>